<keyword evidence="1" id="KW-0732">Signal</keyword>
<proteinExistence type="predicted"/>
<dbReference type="PATRIC" id="fig|33051.3.peg.1035"/>
<name>A0A147HSD7_9SPHN</name>
<evidence type="ECO:0000259" key="2">
    <source>
        <dbReference type="Pfam" id="PF01593"/>
    </source>
</evidence>
<dbReference type="Proteomes" id="UP000072867">
    <property type="component" value="Unassembled WGS sequence"/>
</dbReference>
<dbReference type="GO" id="GO:0016829">
    <property type="term" value="F:lyase activity"/>
    <property type="evidence" value="ECO:0007669"/>
    <property type="project" value="UniProtKB-KW"/>
</dbReference>
<dbReference type="Gene3D" id="3.50.50.60">
    <property type="entry name" value="FAD/NAD(P)-binding domain"/>
    <property type="match status" value="1"/>
</dbReference>
<protein>
    <submittedName>
        <fullName evidence="3">Deoxyribodipyrimidine photolyase</fullName>
    </submittedName>
</protein>
<dbReference type="AlphaFoldDB" id="A0A147HSD7"/>
<feature type="chain" id="PRO_5007547806" evidence="1">
    <location>
        <begin position="19"/>
        <end position="309"/>
    </location>
</feature>
<dbReference type="InterPro" id="IPR036188">
    <property type="entry name" value="FAD/NAD-bd_sf"/>
</dbReference>
<dbReference type="Gene3D" id="3.90.660.10">
    <property type="match status" value="1"/>
</dbReference>
<dbReference type="PANTHER" id="PTHR16128">
    <property type="entry name" value="FAD/NAD(P)-BINDING OXIDOREDUCTASE FAMILY PROTEIN"/>
    <property type="match status" value="1"/>
</dbReference>
<evidence type="ECO:0000313" key="3">
    <source>
        <dbReference type="EMBL" id="KTT67105.1"/>
    </source>
</evidence>
<gene>
    <name evidence="3" type="ORF">NS319_17305</name>
</gene>
<dbReference type="Pfam" id="PF01593">
    <property type="entry name" value="Amino_oxidase"/>
    <property type="match status" value="1"/>
</dbReference>
<dbReference type="PROSITE" id="PS51257">
    <property type="entry name" value="PROKAR_LIPOPROTEIN"/>
    <property type="match status" value="1"/>
</dbReference>
<keyword evidence="3" id="KW-0456">Lyase</keyword>
<sequence>MIRSAAVIGAGMAGLACAARLVEAGWRVASFDKGRRPGGRMASKTVTAEGLSFAFDYGAQYMTARDPGFAAQVARWERDGVAARWPAAGDDAWVGTPGMSGVLSHMAEPLAPRWSTHIRELVRDGQHWWLVHDAGREGPYDAVILALPAEQVPALAQSHDPALARLAEAHPSGPCWTVMLGFETRLSAPDIVATGEPIDWAARNTAKPGRDGGEAWTIHATPDWSRRHLESDTASVTASLLRAFEERVGTLPSPAYAAAHRWRYARSGKAAVGAYARPDIGLAACGDWLLAPRVESAWLSGRQAAEALL</sequence>
<dbReference type="STRING" id="33051.SB4_09655"/>
<dbReference type="PANTHER" id="PTHR16128:SF5">
    <property type="entry name" value="FAD_NAD(P)-BINDING OXIDOREDUCTASE FAMILY PROTEIN"/>
    <property type="match status" value="1"/>
</dbReference>
<reference evidence="3 4" key="1">
    <citation type="journal article" date="2016" name="Front. Microbiol.">
        <title>Genomic Resource of Rice Seed Associated Bacteria.</title>
        <authorList>
            <person name="Midha S."/>
            <person name="Bansal K."/>
            <person name="Sharma S."/>
            <person name="Kumar N."/>
            <person name="Patil P.P."/>
            <person name="Chaudhry V."/>
            <person name="Patil P.B."/>
        </authorList>
    </citation>
    <scope>NUCLEOTIDE SEQUENCE [LARGE SCALE GENOMIC DNA]</scope>
    <source>
        <strain evidence="3 4">NS319</strain>
    </source>
</reference>
<dbReference type="SUPFAM" id="SSF51905">
    <property type="entry name" value="FAD/NAD(P)-binding domain"/>
    <property type="match status" value="1"/>
</dbReference>
<feature type="signal peptide" evidence="1">
    <location>
        <begin position="1"/>
        <end position="18"/>
    </location>
</feature>
<dbReference type="InterPro" id="IPR002937">
    <property type="entry name" value="Amino_oxidase"/>
</dbReference>
<feature type="domain" description="Amine oxidase" evidence="2">
    <location>
        <begin position="89"/>
        <end position="309"/>
    </location>
</feature>
<dbReference type="GO" id="GO:0016491">
    <property type="term" value="F:oxidoreductase activity"/>
    <property type="evidence" value="ECO:0007669"/>
    <property type="project" value="InterPro"/>
</dbReference>
<accession>A0A147HSD7</accession>
<dbReference type="Pfam" id="PF13450">
    <property type="entry name" value="NAD_binding_8"/>
    <property type="match status" value="1"/>
</dbReference>
<dbReference type="EMBL" id="LDTD01000160">
    <property type="protein sequence ID" value="KTT67105.1"/>
    <property type="molecule type" value="Genomic_DNA"/>
</dbReference>
<evidence type="ECO:0000256" key="1">
    <source>
        <dbReference type="SAM" id="SignalP"/>
    </source>
</evidence>
<dbReference type="RefSeq" id="WP_058734717.1">
    <property type="nucleotide sequence ID" value="NZ_LDTD01000160.1"/>
</dbReference>
<comment type="caution">
    <text evidence="3">The sequence shown here is derived from an EMBL/GenBank/DDBJ whole genome shotgun (WGS) entry which is preliminary data.</text>
</comment>
<evidence type="ECO:0000313" key="4">
    <source>
        <dbReference type="Proteomes" id="UP000072867"/>
    </source>
</evidence>
<organism evidence="3 4">
    <name type="scientific">Sphingomonas sanguinis</name>
    <dbReference type="NCBI Taxonomy" id="33051"/>
    <lineage>
        <taxon>Bacteria</taxon>
        <taxon>Pseudomonadati</taxon>
        <taxon>Pseudomonadota</taxon>
        <taxon>Alphaproteobacteria</taxon>
        <taxon>Sphingomonadales</taxon>
        <taxon>Sphingomonadaceae</taxon>
        <taxon>Sphingomonas</taxon>
    </lineage>
</organism>